<proteinExistence type="predicted"/>
<reference evidence="3" key="7">
    <citation type="journal article" date="2017" name="Sci. Rep.">
        <title>Genomic features, phylogenetic relationships, and comparative genomics of Elizabethkingia anophelis strain EM361-97 isolated in Taiwan.</title>
        <authorList>
            <person name="Lin J.N."/>
            <person name="Lai C.H."/>
            <person name="Yang C.H."/>
            <person name="Huang Y.H."/>
            <person name="Lin H.H."/>
        </authorList>
    </citation>
    <scope>NUCLEOTIDE SEQUENCE</scope>
</reference>
<evidence type="ECO:0000259" key="2">
    <source>
        <dbReference type="SMART" id="SM00014"/>
    </source>
</evidence>
<keyword evidence="1" id="KW-0472">Membrane</keyword>
<feature type="transmembrane region" description="Helical" evidence="1">
    <location>
        <begin position="108"/>
        <end position="128"/>
    </location>
</feature>
<keyword evidence="1" id="KW-1133">Transmembrane helix</keyword>
<dbReference type="InterPro" id="IPR000326">
    <property type="entry name" value="PAP2/HPO"/>
</dbReference>
<feature type="domain" description="Phosphatidic acid phosphatase type 2/haloperoxidase" evidence="2">
    <location>
        <begin position="60"/>
        <end position="177"/>
    </location>
</feature>
<keyword evidence="1" id="KW-0812">Transmembrane</keyword>
<dbReference type="Pfam" id="PF01569">
    <property type="entry name" value="PAP2"/>
    <property type="match status" value="1"/>
</dbReference>
<feature type="transmembrane region" description="Helical" evidence="1">
    <location>
        <begin position="27"/>
        <end position="50"/>
    </location>
</feature>
<protein>
    <submittedName>
        <fullName evidence="3">Putative membrane-associated phospholipid phosphatase</fullName>
    </submittedName>
</protein>
<dbReference type="Gene3D" id="1.20.144.10">
    <property type="entry name" value="Phosphatidic acid phosphatase type 2/haloperoxidase"/>
    <property type="match status" value="2"/>
</dbReference>
<reference evidence="3" key="1">
    <citation type="journal article" date="2014" name="Genome Biol. Evol.">
        <title>Comparative genomic analysis of malaria mosquito vector-associated novel pathogen Elizabethkingia anophelis.</title>
        <authorList>
            <person name="Teo J."/>
            <person name="Tan S.Y."/>
            <person name="Liu Y."/>
            <person name="Tay M."/>
            <person name="Ding Y."/>
            <person name="Li Y."/>
            <person name="Kjelleberg S."/>
            <person name="Givskov M."/>
            <person name="Lin R.T."/>
            <person name="Yang L."/>
        </authorList>
    </citation>
    <scope>NUCLEOTIDE SEQUENCE</scope>
</reference>
<gene>
    <name evidence="3" type="primary">ICEEaI(6)_PW2806_64792_64193</name>
</gene>
<reference evidence="3" key="2">
    <citation type="journal article" date="2014" name="PLoS ONE">
        <title>Insights from the genome annotation of Elizabethkingia anophelis from the malaria vector Anopheles gambiae.</title>
        <authorList>
            <person name="Kukutla P."/>
            <person name="Lindberg B.G."/>
            <person name="Pei D."/>
            <person name="Rayl M."/>
            <person name="Yu W."/>
            <person name="Steritz M."/>
            <person name="Faye I."/>
            <person name="Xu J."/>
        </authorList>
    </citation>
    <scope>NUCLEOTIDE SEQUENCE</scope>
</reference>
<organism evidence="3">
    <name type="scientific">Elizabethkingia anophelis</name>
    <dbReference type="NCBI Taxonomy" id="1117645"/>
    <lineage>
        <taxon>Bacteria</taxon>
        <taxon>Pseudomonadati</taxon>
        <taxon>Bacteroidota</taxon>
        <taxon>Flavobacteriia</taxon>
        <taxon>Flavobacteriales</taxon>
        <taxon>Weeksellaceae</taxon>
        <taxon>Elizabethkingia</taxon>
    </lineage>
</organism>
<dbReference type="PANTHER" id="PTHR14969">
    <property type="entry name" value="SPHINGOSINE-1-PHOSPHATE PHOSPHOHYDROLASE"/>
    <property type="match status" value="1"/>
</dbReference>
<feature type="transmembrane region" description="Helical" evidence="1">
    <location>
        <begin position="57"/>
        <end position="78"/>
    </location>
</feature>
<feature type="transmembrane region" description="Helical" evidence="1">
    <location>
        <begin position="135"/>
        <end position="156"/>
    </location>
</feature>
<dbReference type="InterPro" id="IPR036938">
    <property type="entry name" value="PAP2/HPO_sf"/>
</dbReference>
<accession>A0A455ZD20</accession>
<dbReference type="AlphaFoldDB" id="A0A455ZD20"/>
<reference evidence="3" key="5">
    <citation type="journal article" date="2017" name="Genome Announc.">
        <title>Complete Circularized Genome Sequences of Four Strains of Elizabethkingia anophelis, Including Two Novel Strains Isolated from Wild-Caught Anopheles sinensis.</title>
        <authorList>
            <person name="Pei D."/>
            <person name="Nicholson A.C."/>
            <person name="Jiang J."/>
            <person name="Chen H."/>
            <person name="Whitney A.M."/>
            <person name="Villarma A."/>
            <person name="Bell M."/>
            <person name="Humrighouse B."/>
            <person name="Rowe L.A."/>
            <person name="Sheth M."/>
            <person name="Batra D."/>
            <person name="Juieng P."/>
            <person name="Loparev V.N."/>
            <person name="McQuiston J.R."/>
            <person name="Lan Y."/>
            <person name="Ma Y."/>
            <person name="Xu J."/>
        </authorList>
    </citation>
    <scope>NUCLEOTIDE SEQUENCE</scope>
</reference>
<feature type="transmembrane region" description="Helical" evidence="1">
    <location>
        <begin position="162"/>
        <end position="180"/>
    </location>
</feature>
<reference evidence="3" key="4">
    <citation type="journal article" date="2016" name="Sci. Rep.">
        <title>Genomic epidemiology and global diversity of the emerging bacterial pathogen Elizabethkingia anophelis.</title>
        <authorList>
            <person name="Breurec S."/>
            <person name="Criscuolo A."/>
            <person name="Diancourt L."/>
            <person name="Rendueles O."/>
            <person name="Vandenbogaert M."/>
            <person name="Passet V."/>
            <person name="Caro V."/>
            <person name="Rocha E.P."/>
            <person name="Touchon M."/>
            <person name="Brisse S."/>
        </authorList>
    </citation>
    <scope>NUCLEOTIDE SEQUENCE</scope>
</reference>
<reference evidence="3" key="8">
    <citation type="journal article" date="2018" name="J. ISSAAS">
        <title>In Silico Identification of Three Types of Integrative and Conjugative Elements (ICEs) in Elizabethkingia anophelis Strains Isolated from Around the World.</title>
        <authorList>
            <person name="Xu J."/>
            <person name="Pei D."/>
            <person name="Nicholson A."/>
            <person name="Lan Y."/>
            <person name="Xia Q."/>
        </authorList>
    </citation>
    <scope>NUCLEOTIDE SEQUENCE</scope>
</reference>
<reference evidence="3" key="6">
    <citation type="journal article" date="2017" name="Nat. Commun.">
        <title>Evolutionary dynamics and genomic features of the Elizabethkingia anophelis 2015 to 2016 Wisconsin outbreak strain.</title>
        <authorList>
            <person name="Perrin A."/>
            <person name="Larsonneur E."/>
            <person name="Nicholson A.C."/>
            <person name="Edwards D.J."/>
            <person name="Gundlach K.M."/>
            <person name="Whitney A.M."/>
            <person name="Gulvik C.A."/>
            <person name="Bell M.E."/>
            <person name="Rendueles O."/>
            <person name="Cury J."/>
            <person name="Hugon P."/>
            <person name="Clermont D."/>
            <person name="Enouf V."/>
            <person name="Loparev V."/>
            <person name="Juieng P."/>
            <person name="Monson T."/>
            <person name="Warshauer D."/>
            <person name="Elbadawi L.I."/>
            <person name="Walters M.S."/>
            <person name="Crist M.B."/>
            <person name="Noble-Wang J."/>
            <person name="Borlaug G."/>
            <person name="Rocha E.P.C."/>
            <person name="Criscuolo A."/>
            <person name="Touchon M."/>
            <person name="Davis J.P."/>
            <person name="Holt K.E."/>
            <person name="McQuiston J.R."/>
            <person name="Brisse S."/>
        </authorList>
    </citation>
    <scope>NUCLEOTIDE SEQUENCE</scope>
</reference>
<sequence length="199" mass="22935">MLEDIKQIDTNILLWLNGSHNEFWDEVMWFASGKYTWLPFYVALIILLVWKYKKDAILMILLIVLLITMSDQLASGIFKPLFERLRPSHNAALEGELHIVNNYRGGKFGFISSHAANVFALAFYLTILTKQNLKWLPIILIPWAIFVSLSRVYLGVHYPADILVPAILSMLIAGMVAHLYKIYNPKFIKLFNHDVSKNN</sequence>
<dbReference type="SMART" id="SM00014">
    <property type="entry name" value="acidPPc"/>
    <property type="match status" value="1"/>
</dbReference>
<evidence type="ECO:0000256" key="1">
    <source>
        <dbReference type="SAM" id="Phobius"/>
    </source>
</evidence>
<dbReference type="PANTHER" id="PTHR14969:SF13">
    <property type="entry name" value="AT30094P"/>
    <property type="match status" value="1"/>
</dbReference>
<evidence type="ECO:0000313" key="3">
    <source>
        <dbReference type="EMBL" id="DAC74678.1"/>
    </source>
</evidence>
<dbReference type="CDD" id="cd03395">
    <property type="entry name" value="PAP2_like_4"/>
    <property type="match status" value="1"/>
</dbReference>
<name>A0A455ZD20_9FLAO</name>
<reference evidence="3" key="3">
    <citation type="journal article" date="2016" name="Genome Announc.">
        <title>Complete Genome Sequences of Four Strains from the 2015-2016 Elizabethkingia anophelis Outbreak.</title>
        <authorList>
            <person name="Nicholson A.C."/>
            <person name="Whitney A.M."/>
            <person name="Emery B.D."/>
            <person name="Bell M.E."/>
            <person name="Gartin J.T."/>
            <person name="Humrighouse B.W."/>
            <person name="Loparev V.N."/>
            <person name="Batra D."/>
            <person name="Sheth M."/>
            <person name="Rowe L.A."/>
            <person name="Juieng P."/>
            <person name="Knipe K."/>
            <person name="Gulvik C."/>
            <person name="McQuiston J.R."/>
        </authorList>
    </citation>
    <scope>NUCLEOTIDE SEQUENCE</scope>
</reference>
<dbReference type="EMBL" id="BK010592">
    <property type="protein sequence ID" value="DAC74678.1"/>
    <property type="molecule type" value="Genomic_DNA"/>
</dbReference>
<dbReference type="SUPFAM" id="SSF48317">
    <property type="entry name" value="Acid phosphatase/Vanadium-dependent haloperoxidase"/>
    <property type="match status" value="1"/>
</dbReference>